<dbReference type="EMBL" id="BFEA01000528">
    <property type="protein sequence ID" value="GBG85641.1"/>
    <property type="molecule type" value="Genomic_DNA"/>
</dbReference>
<evidence type="ECO:0008006" key="4">
    <source>
        <dbReference type="Google" id="ProtNLM"/>
    </source>
</evidence>
<reference evidence="2 3" key="1">
    <citation type="journal article" date="2018" name="Cell">
        <title>The Chara Genome: Secondary Complexity and Implications for Plant Terrestrialization.</title>
        <authorList>
            <person name="Nishiyama T."/>
            <person name="Sakayama H."/>
            <person name="Vries J.D."/>
            <person name="Buschmann H."/>
            <person name="Saint-Marcoux D."/>
            <person name="Ullrich K.K."/>
            <person name="Haas F.B."/>
            <person name="Vanderstraeten L."/>
            <person name="Becker D."/>
            <person name="Lang D."/>
            <person name="Vosolsobe S."/>
            <person name="Rombauts S."/>
            <person name="Wilhelmsson P.K.I."/>
            <person name="Janitza P."/>
            <person name="Kern R."/>
            <person name="Heyl A."/>
            <person name="Rumpler F."/>
            <person name="Villalobos L.I.A.C."/>
            <person name="Clay J.M."/>
            <person name="Skokan R."/>
            <person name="Toyoda A."/>
            <person name="Suzuki Y."/>
            <person name="Kagoshima H."/>
            <person name="Schijlen E."/>
            <person name="Tajeshwar N."/>
            <person name="Catarino B."/>
            <person name="Hetherington A.J."/>
            <person name="Saltykova A."/>
            <person name="Bonnot C."/>
            <person name="Breuninger H."/>
            <person name="Symeonidi A."/>
            <person name="Radhakrishnan G.V."/>
            <person name="Van Nieuwerburgh F."/>
            <person name="Deforce D."/>
            <person name="Chang C."/>
            <person name="Karol K.G."/>
            <person name="Hedrich R."/>
            <person name="Ulvskov P."/>
            <person name="Glockner G."/>
            <person name="Delwiche C.F."/>
            <person name="Petrasek J."/>
            <person name="Van de Peer Y."/>
            <person name="Friml J."/>
            <person name="Beilby M."/>
            <person name="Dolan L."/>
            <person name="Kohara Y."/>
            <person name="Sugano S."/>
            <person name="Fujiyama A."/>
            <person name="Delaux P.-M."/>
            <person name="Quint M."/>
            <person name="TheiBen G."/>
            <person name="Hagemann M."/>
            <person name="Harholt J."/>
            <person name="Dunand C."/>
            <person name="Zachgo S."/>
            <person name="Langdale J."/>
            <person name="Maumus F."/>
            <person name="Straeten D.V.D."/>
            <person name="Gould S.B."/>
            <person name="Rensing S.A."/>
        </authorList>
    </citation>
    <scope>NUCLEOTIDE SEQUENCE [LARGE SCALE GENOMIC DNA]</scope>
    <source>
        <strain evidence="2 3">S276</strain>
    </source>
</reference>
<organism evidence="2 3">
    <name type="scientific">Chara braunii</name>
    <name type="common">Braun's stonewort</name>
    <dbReference type="NCBI Taxonomy" id="69332"/>
    <lineage>
        <taxon>Eukaryota</taxon>
        <taxon>Viridiplantae</taxon>
        <taxon>Streptophyta</taxon>
        <taxon>Charophyceae</taxon>
        <taxon>Charales</taxon>
        <taxon>Characeae</taxon>
        <taxon>Chara</taxon>
    </lineage>
</organism>
<keyword evidence="3" id="KW-1185">Reference proteome</keyword>
<protein>
    <recommendedName>
        <fullName evidence="4">Secreted protein</fullName>
    </recommendedName>
</protein>
<evidence type="ECO:0000313" key="2">
    <source>
        <dbReference type="EMBL" id="GBG85641.1"/>
    </source>
</evidence>
<proteinExistence type="predicted"/>
<keyword evidence="1" id="KW-0732">Signal</keyword>
<dbReference type="AlphaFoldDB" id="A0A388LTP6"/>
<accession>A0A388LTP6</accession>
<dbReference type="Proteomes" id="UP000265515">
    <property type="component" value="Unassembled WGS sequence"/>
</dbReference>
<feature type="signal peptide" evidence="1">
    <location>
        <begin position="1"/>
        <end position="25"/>
    </location>
</feature>
<dbReference type="Gramene" id="GBG85641">
    <property type="protein sequence ID" value="GBG85641"/>
    <property type="gene ID" value="CBR_g40370"/>
</dbReference>
<comment type="caution">
    <text evidence="2">The sequence shown here is derived from an EMBL/GenBank/DDBJ whole genome shotgun (WGS) entry which is preliminary data.</text>
</comment>
<feature type="chain" id="PRO_5017387062" description="Secreted protein" evidence="1">
    <location>
        <begin position="26"/>
        <end position="90"/>
    </location>
</feature>
<gene>
    <name evidence="2" type="ORF">CBR_g40370</name>
</gene>
<evidence type="ECO:0000256" key="1">
    <source>
        <dbReference type="SAM" id="SignalP"/>
    </source>
</evidence>
<name>A0A388LTP6_CHABU</name>
<sequence>MNRLHFPPRLSALRVIAVWTTCAASGTFLCRGGGRGGGGVTMGALSIGNPFCVCVGGNPGCIIHRYGWRLRALRSTAQVLLAWNDLRSWT</sequence>
<evidence type="ECO:0000313" key="3">
    <source>
        <dbReference type="Proteomes" id="UP000265515"/>
    </source>
</evidence>